<dbReference type="InterPro" id="IPR036438">
    <property type="entry name" value="Insulin-like_sf"/>
</dbReference>
<dbReference type="InterPro" id="IPR016179">
    <property type="entry name" value="Insulin-like"/>
</dbReference>
<dbReference type="Gene3D" id="1.10.100.10">
    <property type="entry name" value="Insulin-like"/>
    <property type="match status" value="1"/>
</dbReference>
<gene>
    <name evidence="4" type="ORF">MENT_LOCUS51224</name>
    <name evidence="5" type="ORF">MENT_LOCUS52918</name>
</gene>
<comment type="caution">
    <text evidence="5">The sequence shown here is derived from an EMBL/GenBank/DDBJ whole genome shotgun (WGS) entry which is preliminary data.</text>
</comment>
<evidence type="ECO:0000313" key="5">
    <source>
        <dbReference type="EMBL" id="CAD2199517.1"/>
    </source>
</evidence>
<feature type="domain" description="Insulin-like" evidence="3">
    <location>
        <begin position="60"/>
        <end position="175"/>
    </location>
</feature>
<evidence type="ECO:0000259" key="3">
    <source>
        <dbReference type="Pfam" id="PF00049"/>
    </source>
</evidence>
<reference evidence="5 6" key="1">
    <citation type="submission" date="2020-08" db="EMBL/GenBank/DDBJ databases">
        <authorList>
            <person name="Koutsovoulos G."/>
            <person name="Danchin GJ E."/>
        </authorList>
    </citation>
    <scope>NUCLEOTIDE SEQUENCE [LARGE SCALE GENOMIC DNA]</scope>
</reference>
<dbReference type="SUPFAM" id="SSF56994">
    <property type="entry name" value="Insulin-like"/>
    <property type="match status" value="1"/>
</dbReference>
<name>A0A6V7XKY7_MELEN</name>
<dbReference type="EMBL" id="CAJEWN010001499">
    <property type="protein sequence ID" value="CAD2197945.1"/>
    <property type="molecule type" value="Genomic_DNA"/>
</dbReference>
<dbReference type="Pfam" id="PF00049">
    <property type="entry name" value="Insulin"/>
    <property type="match status" value="1"/>
</dbReference>
<feature type="transmembrane region" description="Helical" evidence="2">
    <location>
        <begin position="26"/>
        <end position="47"/>
    </location>
</feature>
<evidence type="ECO:0000313" key="4">
    <source>
        <dbReference type="EMBL" id="CAD2197945.1"/>
    </source>
</evidence>
<dbReference type="AlphaFoldDB" id="A0A6V7XKY7"/>
<dbReference type="GO" id="GO:0005576">
    <property type="term" value="C:extracellular region"/>
    <property type="evidence" value="ECO:0007669"/>
    <property type="project" value="InterPro"/>
</dbReference>
<keyword evidence="2" id="KW-0472">Membrane</keyword>
<keyword evidence="1" id="KW-0732">Signal</keyword>
<evidence type="ECO:0000313" key="6">
    <source>
        <dbReference type="Proteomes" id="UP000580250"/>
    </source>
</evidence>
<dbReference type="EMBL" id="CAJEWN010001707">
    <property type="protein sequence ID" value="CAD2199517.1"/>
    <property type="molecule type" value="Genomic_DNA"/>
</dbReference>
<evidence type="ECO:0000256" key="2">
    <source>
        <dbReference type="SAM" id="Phobius"/>
    </source>
</evidence>
<sequence length="189" mass="22261">MNQQNIYYIKTYRKNLHNIRRNSREILFCPLAAFLFTLTSLLIINIINKNILNVDAAKRRLCGPRLTSELWRVCTKAGSKDPCIHGVSKRITTNQRNIFIKERQLLRRNYLSTFWNIHYQIIKNGLSNQFLTNNGDLFKNREIENKILKRRKRKGIVDECCKGEGCDEAFLDSFCCNEDEQKTLEKLTN</sequence>
<proteinExistence type="predicted"/>
<evidence type="ECO:0000256" key="1">
    <source>
        <dbReference type="ARBA" id="ARBA00022729"/>
    </source>
</evidence>
<keyword evidence="2" id="KW-0812">Transmembrane</keyword>
<accession>A0A6V7XKY7</accession>
<protein>
    <recommendedName>
        <fullName evidence="3">Insulin-like domain-containing protein</fullName>
    </recommendedName>
</protein>
<dbReference type="OrthoDB" id="5900723at2759"/>
<dbReference type="Proteomes" id="UP000580250">
    <property type="component" value="Unassembled WGS sequence"/>
</dbReference>
<dbReference type="GO" id="GO:0005179">
    <property type="term" value="F:hormone activity"/>
    <property type="evidence" value="ECO:0007669"/>
    <property type="project" value="InterPro"/>
</dbReference>
<keyword evidence="2" id="KW-1133">Transmembrane helix</keyword>
<organism evidence="5 6">
    <name type="scientific">Meloidogyne enterolobii</name>
    <name type="common">Root-knot nematode worm</name>
    <name type="synonym">Meloidogyne mayaguensis</name>
    <dbReference type="NCBI Taxonomy" id="390850"/>
    <lineage>
        <taxon>Eukaryota</taxon>
        <taxon>Metazoa</taxon>
        <taxon>Ecdysozoa</taxon>
        <taxon>Nematoda</taxon>
        <taxon>Chromadorea</taxon>
        <taxon>Rhabditida</taxon>
        <taxon>Tylenchina</taxon>
        <taxon>Tylenchomorpha</taxon>
        <taxon>Tylenchoidea</taxon>
        <taxon>Meloidogynidae</taxon>
        <taxon>Meloidogyninae</taxon>
        <taxon>Meloidogyne</taxon>
    </lineage>
</organism>